<evidence type="ECO:0000256" key="2">
    <source>
        <dbReference type="ARBA" id="ARBA00011262"/>
    </source>
</evidence>
<comment type="function">
    <text evidence="9">Part of the ABC transporter complex LsrABCD involved in autoinducer 2 (AI-2) import. Probably responsible for the translocation of the substrate across the membrane.</text>
</comment>
<feature type="transmembrane region" description="Helical" evidence="11">
    <location>
        <begin position="224"/>
        <end position="246"/>
    </location>
</feature>
<evidence type="ECO:0000256" key="7">
    <source>
        <dbReference type="ARBA" id="ARBA00022989"/>
    </source>
</evidence>
<dbReference type="InterPro" id="IPR001851">
    <property type="entry name" value="ABC_transp_permease"/>
</dbReference>
<keyword evidence="5" id="KW-0997">Cell inner membrane</keyword>
<feature type="transmembrane region" description="Helical" evidence="11">
    <location>
        <begin position="307"/>
        <end position="325"/>
    </location>
</feature>
<keyword evidence="8 11" id="KW-0472">Membrane</keyword>
<comment type="subcellular location">
    <subcellularLocation>
        <location evidence="1">Cell membrane</location>
        <topology evidence="1">Multi-pass membrane protein</topology>
    </subcellularLocation>
</comment>
<keyword evidence="6 11" id="KW-0812">Transmembrane</keyword>
<feature type="transmembrane region" description="Helical" evidence="11">
    <location>
        <begin position="175"/>
        <end position="194"/>
    </location>
</feature>
<evidence type="ECO:0000256" key="6">
    <source>
        <dbReference type="ARBA" id="ARBA00022692"/>
    </source>
</evidence>
<proteinExistence type="predicted"/>
<keyword evidence="3" id="KW-0813">Transport</keyword>
<dbReference type="Pfam" id="PF02653">
    <property type="entry name" value="BPD_transp_2"/>
    <property type="match status" value="1"/>
</dbReference>
<dbReference type="CDD" id="cd06579">
    <property type="entry name" value="TM_PBP1_transp_AraH_like"/>
    <property type="match status" value="1"/>
</dbReference>
<dbReference type="GO" id="GO:0005886">
    <property type="term" value="C:plasma membrane"/>
    <property type="evidence" value="ECO:0007669"/>
    <property type="project" value="UniProtKB-SubCell"/>
</dbReference>
<feature type="transmembrane region" description="Helical" evidence="11">
    <location>
        <begin position="64"/>
        <end position="82"/>
    </location>
</feature>
<reference evidence="12" key="1">
    <citation type="submission" date="2016-08" db="EMBL/GenBank/DDBJ databases">
        <authorList>
            <person name="Seilhamer J.J."/>
        </authorList>
    </citation>
    <scope>NUCLEOTIDE SEQUENCE</scope>
    <source>
        <strain evidence="12">86</strain>
    </source>
</reference>
<comment type="subunit">
    <text evidence="2">The complex is composed of two ATP-binding proteins (LsrA), two transmembrane proteins (LsrC and LsrD) and a solute-binding protein (LsrB).</text>
</comment>
<feature type="transmembrane region" description="Helical" evidence="11">
    <location>
        <begin position="116"/>
        <end position="134"/>
    </location>
</feature>
<dbReference type="PANTHER" id="PTHR32196">
    <property type="entry name" value="ABC TRANSPORTER PERMEASE PROTEIN YPHD-RELATED-RELATED"/>
    <property type="match status" value="1"/>
</dbReference>
<feature type="transmembrane region" description="Helical" evidence="11">
    <location>
        <begin position="41"/>
        <end position="57"/>
    </location>
</feature>
<feature type="transmembrane region" description="Helical" evidence="11">
    <location>
        <begin position="252"/>
        <end position="272"/>
    </location>
</feature>
<keyword evidence="7 11" id="KW-1133">Transmembrane helix</keyword>
<evidence type="ECO:0000256" key="11">
    <source>
        <dbReference type="SAM" id="Phobius"/>
    </source>
</evidence>
<accession>A0A212LH81</accession>
<keyword evidence="4" id="KW-1003">Cell membrane</keyword>
<evidence type="ECO:0000256" key="10">
    <source>
        <dbReference type="ARBA" id="ARBA00039381"/>
    </source>
</evidence>
<sequence>MRVQSAFIAVVLFFLAVLAFFCAFAPNFATASNFEDLMAGFSFIAILAIGESFPILLRGIDLSVGAVLALAGMVAFDLTLMLDVPGYVAIPVALVVATLCGALNGVMIVKLRLQPFIATLSTLAAYRGLVYAISGRQLVPELATTPLSDPWIMGLDTYFDIGSATGLSSFIELPWFPLSFFIMLATLVVFGVLLSRTRFGRDIYTVGGNAEAARLAGINVGRTIIIAYAICGFCAGLAALLMIARLSTATESLGLGMEMTAIAAAVIGGISLSGGIGGLAGPVIGTFLLGMVLIGLTLLGISQFVQQILTGVILLIAVGHDRFLAVRRQKRLVANLAEEA</sequence>
<name>A0A212LH81_9HYPH</name>
<feature type="transmembrane region" description="Helical" evidence="11">
    <location>
        <begin position="88"/>
        <end position="109"/>
    </location>
</feature>
<dbReference type="GO" id="GO:0022857">
    <property type="term" value="F:transmembrane transporter activity"/>
    <property type="evidence" value="ECO:0007669"/>
    <property type="project" value="InterPro"/>
</dbReference>
<evidence type="ECO:0000256" key="4">
    <source>
        <dbReference type="ARBA" id="ARBA00022475"/>
    </source>
</evidence>
<evidence type="ECO:0000256" key="1">
    <source>
        <dbReference type="ARBA" id="ARBA00004651"/>
    </source>
</evidence>
<dbReference type="EMBL" id="FMJD01000008">
    <property type="protein sequence ID" value="SCM76827.1"/>
    <property type="molecule type" value="Genomic_DNA"/>
</dbReference>
<evidence type="ECO:0000256" key="5">
    <source>
        <dbReference type="ARBA" id="ARBA00022519"/>
    </source>
</evidence>
<organism evidence="12">
    <name type="scientific">uncultured Pleomorphomonas sp</name>
    <dbReference type="NCBI Taxonomy" id="442121"/>
    <lineage>
        <taxon>Bacteria</taxon>
        <taxon>Pseudomonadati</taxon>
        <taxon>Pseudomonadota</taxon>
        <taxon>Alphaproteobacteria</taxon>
        <taxon>Hyphomicrobiales</taxon>
        <taxon>Pleomorphomonadaceae</taxon>
        <taxon>Pleomorphomonas</taxon>
        <taxon>environmental samples</taxon>
    </lineage>
</organism>
<evidence type="ECO:0000256" key="3">
    <source>
        <dbReference type="ARBA" id="ARBA00022448"/>
    </source>
</evidence>
<dbReference type="PANTHER" id="PTHR32196:SF71">
    <property type="entry name" value="AUTOINDUCER 2 IMPORT SYSTEM PERMEASE PROTEIN LSRD"/>
    <property type="match status" value="1"/>
</dbReference>
<dbReference type="RefSeq" id="WP_288196880.1">
    <property type="nucleotide sequence ID" value="NZ_LT608334.1"/>
</dbReference>
<feature type="transmembrane region" description="Helical" evidence="11">
    <location>
        <begin position="279"/>
        <end position="301"/>
    </location>
</feature>
<evidence type="ECO:0000256" key="9">
    <source>
        <dbReference type="ARBA" id="ARBA00025439"/>
    </source>
</evidence>
<evidence type="ECO:0000313" key="12">
    <source>
        <dbReference type="EMBL" id="SCM76827.1"/>
    </source>
</evidence>
<dbReference type="AlphaFoldDB" id="A0A212LH81"/>
<evidence type="ECO:0000256" key="8">
    <source>
        <dbReference type="ARBA" id="ARBA00023136"/>
    </source>
</evidence>
<protein>
    <recommendedName>
        <fullName evidence="10">Autoinducer 2 import system permease protein LsrD</fullName>
    </recommendedName>
</protein>
<gene>
    <name evidence="12" type="ORF">KL86PLE_40632</name>
</gene>